<protein>
    <submittedName>
        <fullName evidence="9">L-asparagine transporter-like permease</fullName>
    </submittedName>
</protein>
<feature type="transmembrane region" description="Helical" evidence="7">
    <location>
        <begin position="12"/>
        <end position="36"/>
    </location>
</feature>
<feature type="transmembrane region" description="Helical" evidence="7">
    <location>
        <begin position="388"/>
        <end position="406"/>
    </location>
</feature>
<feature type="transmembrane region" description="Helical" evidence="7">
    <location>
        <begin position="236"/>
        <end position="254"/>
    </location>
</feature>
<name>A0ABT9VY10_9BACI</name>
<feature type="transmembrane region" description="Helical" evidence="7">
    <location>
        <begin position="412"/>
        <end position="431"/>
    </location>
</feature>
<evidence type="ECO:0000313" key="9">
    <source>
        <dbReference type="EMBL" id="MDQ0165879.1"/>
    </source>
</evidence>
<dbReference type="RefSeq" id="WP_307393552.1">
    <property type="nucleotide sequence ID" value="NZ_BAAADK010000032.1"/>
</dbReference>
<feature type="domain" description="Amino acid permease/ SLC12A" evidence="8">
    <location>
        <begin position="17"/>
        <end position="398"/>
    </location>
</feature>
<comment type="caution">
    <text evidence="9">The sequence shown here is derived from an EMBL/GenBank/DDBJ whole genome shotgun (WGS) entry which is preliminary data.</text>
</comment>
<feature type="transmembrane region" description="Helical" evidence="7">
    <location>
        <begin position="352"/>
        <end position="376"/>
    </location>
</feature>
<keyword evidence="6 7" id="KW-0472">Membrane</keyword>
<dbReference type="Gene3D" id="1.20.1740.10">
    <property type="entry name" value="Amino acid/polyamine transporter I"/>
    <property type="match status" value="1"/>
</dbReference>
<feature type="transmembrane region" description="Helical" evidence="7">
    <location>
        <begin position="274"/>
        <end position="305"/>
    </location>
</feature>
<feature type="transmembrane region" description="Helical" evidence="7">
    <location>
        <begin position="195"/>
        <end position="215"/>
    </location>
</feature>
<comment type="subcellular location">
    <subcellularLocation>
        <location evidence="1">Cell membrane</location>
        <topology evidence="1">Multi-pass membrane protein</topology>
    </subcellularLocation>
</comment>
<keyword evidence="4" id="KW-0029">Amino-acid transport</keyword>
<feature type="transmembrane region" description="Helical" evidence="7">
    <location>
        <begin position="326"/>
        <end position="346"/>
    </location>
</feature>
<evidence type="ECO:0000256" key="5">
    <source>
        <dbReference type="ARBA" id="ARBA00022989"/>
    </source>
</evidence>
<dbReference type="PANTHER" id="PTHR43495">
    <property type="entry name" value="GABA PERMEASE"/>
    <property type="match status" value="1"/>
</dbReference>
<keyword evidence="2" id="KW-0813">Transport</keyword>
<evidence type="ECO:0000256" key="7">
    <source>
        <dbReference type="SAM" id="Phobius"/>
    </source>
</evidence>
<evidence type="ECO:0000256" key="4">
    <source>
        <dbReference type="ARBA" id="ARBA00022970"/>
    </source>
</evidence>
<feature type="transmembrane region" description="Helical" evidence="7">
    <location>
        <begin position="42"/>
        <end position="64"/>
    </location>
</feature>
<evidence type="ECO:0000313" key="10">
    <source>
        <dbReference type="Proteomes" id="UP001235840"/>
    </source>
</evidence>
<dbReference type="EMBL" id="JAUSTY010000006">
    <property type="protein sequence ID" value="MDQ0165879.1"/>
    <property type="molecule type" value="Genomic_DNA"/>
</dbReference>
<feature type="transmembrane region" description="Helical" evidence="7">
    <location>
        <begin position="152"/>
        <end position="171"/>
    </location>
</feature>
<organism evidence="9 10">
    <name type="scientific">Caldalkalibacillus horti</name>
    <dbReference type="NCBI Taxonomy" id="77523"/>
    <lineage>
        <taxon>Bacteria</taxon>
        <taxon>Bacillati</taxon>
        <taxon>Bacillota</taxon>
        <taxon>Bacilli</taxon>
        <taxon>Bacillales</taxon>
        <taxon>Bacillaceae</taxon>
        <taxon>Caldalkalibacillus</taxon>
    </lineage>
</organism>
<reference evidence="9 10" key="1">
    <citation type="submission" date="2023-07" db="EMBL/GenBank/DDBJ databases">
        <title>Genomic Encyclopedia of Type Strains, Phase IV (KMG-IV): sequencing the most valuable type-strain genomes for metagenomic binning, comparative biology and taxonomic classification.</title>
        <authorList>
            <person name="Goeker M."/>
        </authorList>
    </citation>
    <scope>NUCLEOTIDE SEQUENCE [LARGE SCALE GENOMIC DNA]</scope>
    <source>
        <strain evidence="9 10">DSM 12751</strain>
    </source>
</reference>
<dbReference type="PIRSF" id="PIRSF006060">
    <property type="entry name" value="AA_transporter"/>
    <property type="match status" value="1"/>
</dbReference>
<keyword evidence="3 7" id="KW-0812">Transmembrane</keyword>
<feature type="transmembrane region" description="Helical" evidence="7">
    <location>
        <begin position="120"/>
        <end position="140"/>
    </location>
</feature>
<evidence type="ECO:0000256" key="2">
    <source>
        <dbReference type="ARBA" id="ARBA00022448"/>
    </source>
</evidence>
<feature type="transmembrane region" description="Helical" evidence="7">
    <location>
        <begin position="85"/>
        <end position="114"/>
    </location>
</feature>
<accession>A0ABT9VY10</accession>
<dbReference type="PANTHER" id="PTHR43495:SF5">
    <property type="entry name" value="GAMMA-AMINOBUTYRIC ACID PERMEASE"/>
    <property type="match status" value="1"/>
</dbReference>
<evidence type="ECO:0000256" key="6">
    <source>
        <dbReference type="ARBA" id="ARBA00023136"/>
    </source>
</evidence>
<evidence type="ECO:0000259" key="8">
    <source>
        <dbReference type="Pfam" id="PF00324"/>
    </source>
</evidence>
<dbReference type="PROSITE" id="PS51257">
    <property type="entry name" value="PROKAR_LIPOPROTEIN"/>
    <property type="match status" value="1"/>
</dbReference>
<sequence>MNHIRTEKWASWWQVALFGAGCTIGIGFFLGSSIAIQKSGVFIFIIYLLAAISTWFVHDALAQLTIHFPQKGSFRSFARNAFGRWAGFAVGWIYWFSEILILGSTLIAIGLFTQVWFPDIPLWLLSAGYSFLGLAILILGTRGINQTENLFAVIKIAAIIMFIIVAIISLFKDSSTSKSFSTLIENELANGWKGAWQGLLYAFYAYGGIEVMGFMETNLKDVKEATKVGRSMIGGITLLYISSLALILLIVPIHQLTQDRSPFISVLELIHASWFAYILNGVFVVAGFSILVASLYAASTTLVSLAEDRDGPSWIKRKVGKREHPIYAYILNALGLCSAVLLALLIPKEIFLYLITAGGLVLLYIWLIILFSYLRLFKEKEKRRVETLKTWSAIFLIVLAFSGSMLEPSGRIGFWISLGIVLSMVLITFLVKRAVGDHAG</sequence>
<dbReference type="Pfam" id="PF00324">
    <property type="entry name" value="AA_permease"/>
    <property type="match status" value="1"/>
</dbReference>
<evidence type="ECO:0000256" key="1">
    <source>
        <dbReference type="ARBA" id="ARBA00004651"/>
    </source>
</evidence>
<evidence type="ECO:0000256" key="3">
    <source>
        <dbReference type="ARBA" id="ARBA00022692"/>
    </source>
</evidence>
<keyword evidence="5 7" id="KW-1133">Transmembrane helix</keyword>
<gene>
    <name evidence="9" type="ORF">J2S11_001780</name>
</gene>
<proteinExistence type="predicted"/>
<dbReference type="InterPro" id="IPR004841">
    <property type="entry name" value="AA-permease/SLC12A_dom"/>
</dbReference>
<dbReference type="Proteomes" id="UP001235840">
    <property type="component" value="Unassembled WGS sequence"/>
</dbReference>
<keyword evidence="10" id="KW-1185">Reference proteome</keyword>